<comment type="subcellular location">
    <subcellularLocation>
        <location evidence="1">Membrane</location>
    </subcellularLocation>
</comment>
<dbReference type="InterPro" id="IPR053219">
    <property type="entry name" value="GPCR_Dmsr-1"/>
</dbReference>
<keyword evidence="4 5" id="KW-0472">Membrane</keyword>
<protein>
    <submittedName>
        <fullName evidence="7">DMSR1-like protein</fullName>
    </submittedName>
</protein>
<keyword evidence="3 5" id="KW-1133">Transmembrane helix</keyword>
<name>A0ABY7FJP9_MYAAR</name>
<sequence>MAWANVSNITVGPADTHNAPKYIDSVSFERLQTLKERYADIHGYVSTTVCVVGVLLNIANIVVLNKKHMRTSTNIILMWLAVADLCTMVEYVPFALKFYVFKDEGLPSLWHVRSYSWMCYLLFHANFSTTMHAVSIWLTIMLATFRFIYIFFLDKASKYCSIHHAKMVILVVYMSAVVVCIPNYISNYWELTNQTANNETVHTFSQRRNGNYIYIFDMNYWVQSILIKLFPCVLLTLLTIMLITALHRAHRNHVHLKSQGMRRDDMEKHNEHFRTTAMLLAVVILFLVTELPQGIMTLLMIFMEELHNELYSPLGDILDIAALLNNAINFVLYCTMSQQFRDTFIQTFCSRCCVDEGQNIRKYPNNSIIRANNRKQSKMGDMIKPVNIAVFTMPKWLS</sequence>
<dbReference type="Proteomes" id="UP001164746">
    <property type="component" value="Chromosome 12"/>
</dbReference>
<evidence type="ECO:0000256" key="1">
    <source>
        <dbReference type="ARBA" id="ARBA00004370"/>
    </source>
</evidence>
<dbReference type="PANTHER" id="PTHR46273">
    <property type="entry name" value="MYOSUPPRESSIN RECEPTOR 1, ISOFORM B-RELATED"/>
    <property type="match status" value="1"/>
</dbReference>
<dbReference type="Gene3D" id="1.20.1070.10">
    <property type="entry name" value="Rhodopsin 7-helix transmembrane proteins"/>
    <property type="match status" value="1"/>
</dbReference>
<feature type="transmembrane region" description="Helical" evidence="5">
    <location>
        <begin position="277"/>
        <end position="302"/>
    </location>
</feature>
<dbReference type="CDD" id="cd14978">
    <property type="entry name" value="7tmA_FMRFamide_R-like"/>
    <property type="match status" value="1"/>
</dbReference>
<feature type="transmembrane region" description="Helical" evidence="5">
    <location>
        <begin position="314"/>
        <end position="334"/>
    </location>
</feature>
<keyword evidence="8" id="KW-1185">Reference proteome</keyword>
<evidence type="ECO:0000256" key="4">
    <source>
        <dbReference type="ARBA" id="ARBA00023136"/>
    </source>
</evidence>
<feature type="transmembrane region" description="Helical" evidence="5">
    <location>
        <begin position="41"/>
        <end position="64"/>
    </location>
</feature>
<feature type="transmembrane region" description="Helical" evidence="5">
    <location>
        <begin position="225"/>
        <end position="246"/>
    </location>
</feature>
<dbReference type="InterPro" id="IPR019427">
    <property type="entry name" value="7TM_GPCR_serpentine_rcpt_Srw"/>
</dbReference>
<feature type="transmembrane region" description="Helical" evidence="5">
    <location>
        <begin position="134"/>
        <end position="153"/>
    </location>
</feature>
<keyword evidence="2 5" id="KW-0812">Transmembrane</keyword>
<evidence type="ECO:0000256" key="2">
    <source>
        <dbReference type="ARBA" id="ARBA00022692"/>
    </source>
</evidence>
<gene>
    <name evidence="7" type="ORF">MAR_015771</name>
</gene>
<evidence type="ECO:0000256" key="3">
    <source>
        <dbReference type="ARBA" id="ARBA00022989"/>
    </source>
</evidence>
<evidence type="ECO:0000313" key="7">
    <source>
        <dbReference type="EMBL" id="WAR21797.1"/>
    </source>
</evidence>
<evidence type="ECO:0000256" key="5">
    <source>
        <dbReference type="SAM" id="Phobius"/>
    </source>
</evidence>
<feature type="domain" description="G-protein coupled receptors family 1 profile" evidence="6">
    <location>
        <begin position="56"/>
        <end position="333"/>
    </location>
</feature>
<dbReference type="PANTHER" id="PTHR46273:SF4">
    <property type="entry name" value="AT19640P"/>
    <property type="match status" value="1"/>
</dbReference>
<dbReference type="PROSITE" id="PS50262">
    <property type="entry name" value="G_PROTEIN_RECEP_F1_2"/>
    <property type="match status" value="1"/>
</dbReference>
<dbReference type="InterPro" id="IPR000276">
    <property type="entry name" value="GPCR_Rhodpsn"/>
</dbReference>
<evidence type="ECO:0000313" key="8">
    <source>
        <dbReference type="Proteomes" id="UP001164746"/>
    </source>
</evidence>
<dbReference type="Pfam" id="PF10324">
    <property type="entry name" value="7TM_GPCR_Srw"/>
    <property type="match status" value="1"/>
</dbReference>
<organism evidence="7 8">
    <name type="scientific">Mya arenaria</name>
    <name type="common">Soft-shell clam</name>
    <dbReference type="NCBI Taxonomy" id="6604"/>
    <lineage>
        <taxon>Eukaryota</taxon>
        <taxon>Metazoa</taxon>
        <taxon>Spiralia</taxon>
        <taxon>Lophotrochozoa</taxon>
        <taxon>Mollusca</taxon>
        <taxon>Bivalvia</taxon>
        <taxon>Autobranchia</taxon>
        <taxon>Heteroconchia</taxon>
        <taxon>Euheterodonta</taxon>
        <taxon>Imparidentia</taxon>
        <taxon>Neoheterodontei</taxon>
        <taxon>Myida</taxon>
        <taxon>Myoidea</taxon>
        <taxon>Myidae</taxon>
        <taxon>Mya</taxon>
    </lineage>
</organism>
<dbReference type="InterPro" id="IPR017452">
    <property type="entry name" value="GPCR_Rhodpsn_7TM"/>
</dbReference>
<proteinExistence type="predicted"/>
<accession>A0ABY7FJP9</accession>
<dbReference type="SUPFAM" id="SSF81321">
    <property type="entry name" value="Family A G protein-coupled receptor-like"/>
    <property type="match status" value="1"/>
</dbReference>
<dbReference type="PRINTS" id="PR00237">
    <property type="entry name" value="GPCRRHODOPSN"/>
</dbReference>
<reference evidence="7" key="1">
    <citation type="submission" date="2022-11" db="EMBL/GenBank/DDBJ databases">
        <title>Centuries of genome instability and evolution in soft-shell clam transmissible cancer (bioRxiv).</title>
        <authorList>
            <person name="Hart S.F.M."/>
            <person name="Yonemitsu M.A."/>
            <person name="Giersch R.M."/>
            <person name="Beal B.F."/>
            <person name="Arriagada G."/>
            <person name="Davis B.W."/>
            <person name="Ostrander E.A."/>
            <person name="Goff S.P."/>
            <person name="Metzger M.J."/>
        </authorList>
    </citation>
    <scope>NUCLEOTIDE SEQUENCE</scope>
    <source>
        <strain evidence="7">MELC-2E11</strain>
        <tissue evidence="7">Siphon/mantle</tissue>
    </source>
</reference>
<dbReference type="EMBL" id="CP111023">
    <property type="protein sequence ID" value="WAR21797.1"/>
    <property type="molecule type" value="Genomic_DNA"/>
</dbReference>
<feature type="transmembrane region" description="Helical" evidence="5">
    <location>
        <begin position="165"/>
        <end position="185"/>
    </location>
</feature>
<evidence type="ECO:0000259" key="6">
    <source>
        <dbReference type="PROSITE" id="PS50262"/>
    </source>
</evidence>
<feature type="transmembrane region" description="Helical" evidence="5">
    <location>
        <begin position="76"/>
        <end position="100"/>
    </location>
</feature>